<dbReference type="STRING" id="385682.SAMN05444380_10893"/>
<organism evidence="1 2">
    <name type="scientific">Thermophagus xiamenensis</name>
    <dbReference type="NCBI Taxonomy" id="385682"/>
    <lineage>
        <taxon>Bacteria</taxon>
        <taxon>Pseudomonadati</taxon>
        <taxon>Bacteroidota</taxon>
        <taxon>Bacteroidia</taxon>
        <taxon>Marinilabiliales</taxon>
        <taxon>Marinilabiliaceae</taxon>
        <taxon>Thermophagus</taxon>
    </lineage>
</organism>
<dbReference type="Gene3D" id="3.30.70.260">
    <property type="match status" value="1"/>
</dbReference>
<evidence type="ECO:0008006" key="3">
    <source>
        <dbReference type="Google" id="ProtNLM"/>
    </source>
</evidence>
<dbReference type="RefSeq" id="WP_010527086.1">
    <property type="nucleotide sequence ID" value="NZ_AFSL01000026.1"/>
</dbReference>
<proteinExistence type="predicted"/>
<dbReference type="AlphaFoldDB" id="A0A1I1YVJ5"/>
<evidence type="ECO:0000313" key="1">
    <source>
        <dbReference type="EMBL" id="SFE22060.1"/>
    </source>
</evidence>
<keyword evidence="2" id="KW-1185">Reference proteome</keyword>
<protein>
    <recommendedName>
        <fullName evidence="3">DUF493 domain-containing protein</fullName>
    </recommendedName>
</protein>
<gene>
    <name evidence="1" type="ORF">SAMN05444380_10893</name>
</gene>
<dbReference type="SUPFAM" id="SSF117991">
    <property type="entry name" value="YbeD/HP0495-like"/>
    <property type="match status" value="1"/>
</dbReference>
<name>A0A1I1YVJ5_9BACT</name>
<dbReference type="InterPro" id="IPR027471">
    <property type="entry name" value="YbeD-like_sf"/>
</dbReference>
<dbReference type="Proteomes" id="UP000181976">
    <property type="component" value="Unassembled WGS sequence"/>
</dbReference>
<dbReference type="InParanoid" id="A0A1I1YVJ5"/>
<dbReference type="OrthoDB" id="5616097at2"/>
<sequence length="90" mass="10342">MALKDYRGLRRILDEIREWPQVYMFKFIVPNQYGKVDKVVSLLPETGKVSFNHTKSLHYVAVTCKAEMHHPDDIVKITQEATAIEGVLAL</sequence>
<evidence type="ECO:0000313" key="2">
    <source>
        <dbReference type="Proteomes" id="UP000181976"/>
    </source>
</evidence>
<dbReference type="eggNOG" id="COG2921">
    <property type="taxonomic scope" value="Bacteria"/>
</dbReference>
<dbReference type="EMBL" id="FONA01000008">
    <property type="protein sequence ID" value="SFE22060.1"/>
    <property type="molecule type" value="Genomic_DNA"/>
</dbReference>
<reference evidence="1 2" key="1">
    <citation type="submission" date="2016-10" db="EMBL/GenBank/DDBJ databases">
        <authorList>
            <person name="de Groot N.N."/>
        </authorList>
    </citation>
    <scope>NUCLEOTIDE SEQUENCE [LARGE SCALE GENOMIC DNA]</scope>
    <source>
        <strain evidence="1 2">DSM 19012</strain>
    </source>
</reference>
<accession>A0A1I1YVJ5</accession>